<keyword evidence="1" id="KW-0175">Coiled coil</keyword>
<accession>A0AAW0WFZ9</accession>
<feature type="region of interest" description="Disordered" evidence="2">
    <location>
        <begin position="403"/>
        <end position="469"/>
    </location>
</feature>
<feature type="compositionally biased region" description="Low complexity" evidence="2">
    <location>
        <begin position="542"/>
        <end position="553"/>
    </location>
</feature>
<keyword evidence="4" id="KW-1185">Reference proteome</keyword>
<feature type="region of interest" description="Disordered" evidence="2">
    <location>
        <begin position="360"/>
        <end position="384"/>
    </location>
</feature>
<proteinExistence type="predicted"/>
<feature type="region of interest" description="Disordered" evidence="2">
    <location>
        <begin position="486"/>
        <end position="601"/>
    </location>
</feature>
<feature type="compositionally biased region" description="Polar residues" evidence="2">
    <location>
        <begin position="705"/>
        <end position="728"/>
    </location>
</feature>
<dbReference type="Proteomes" id="UP001445076">
    <property type="component" value="Unassembled WGS sequence"/>
</dbReference>
<feature type="compositionally biased region" description="Low complexity" evidence="2">
    <location>
        <begin position="519"/>
        <end position="530"/>
    </location>
</feature>
<evidence type="ECO:0000256" key="1">
    <source>
        <dbReference type="SAM" id="Coils"/>
    </source>
</evidence>
<feature type="compositionally biased region" description="Polar residues" evidence="2">
    <location>
        <begin position="284"/>
        <end position="304"/>
    </location>
</feature>
<feature type="compositionally biased region" description="Polar residues" evidence="2">
    <location>
        <begin position="365"/>
        <end position="384"/>
    </location>
</feature>
<evidence type="ECO:0000256" key="2">
    <source>
        <dbReference type="SAM" id="MobiDB-lite"/>
    </source>
</evidence>
<feature type="region of interest" description="Disordered" evidence="2">
    <location>
        <begin position="282"/>
        <end position="328"/>
    </location>
</feature>
<organism evidence="3 4">
    <name type="scientific">Cherax quadricarinatus</name>
    <name type="common">Australian red claw crayfish</name>
    <dbReference type="NCBI Taxonomy" id="27406"/>
    <lineage>
        <taxon>Eukaryota</taxon>
        <taxon>Metazoa</taxon>
        <taxon>Ecdysozoa</taxon>
        <taxon>Arthropoda</taxon>
        <taxon>Crustacea</taxon>
        <taxon>Multicrustacea</taxon>
        <taxon>Malacostraca</taxon>
        <taxon>Eumalacostraca</taxon>
        <taxon>Eucarida</taxon>
        <taxon>Decapoda</taxon>
        <taxon>Pleocyemata</taxon>
        <taxon>Astacidea</taxon>
        <taxon>Parastacoidea</taxon>
        <taxon>Parastacidae</taxon>
        <taxon>Cherax</taxon>
    </lineage>
</organism>
<feature type="compositionally biased region" description="Low complexity" evidence="2">
    <location>
        <begin position="664"/>
        <end position="695"/>
    </location>
</feature>
<feature type="compositionally biased region" description="Basic and acidic residues" evidence="2">
    <location>
        <begin position="589"/>
        <end position="601"/>
    </location>
</feature>
<feature type="compositionally biased region" description="Polar residues" evidence="2">
    <location>
        <begin position="501"/>
        <end position="514"/>
    </location>
</feature>
<gene>
    <name evidence="3" type="ORF">OTU49_010191</name>
</gene>
<reference evidence="3 4" key="1">
    <citation type="journal article" date="2024" name="BMC Genomics">
        <title>Genome assembly of redclaw crayfish (Cherax quadricarinatus) provides insights into its immune adaptation and hypoxia tolerance.</title>
        <authorList>
            <person name="Liu Z."/>
            <person name="Zheng J."/>
            <person name="Li H."/>
            <person name="Fang K."/>
            <person name="Wang S."/>
            <person name="He J."/>
            <person name="Zhou D."/>
            <person name="Weng S."/>
            <person name="Chi M."/>
            <person name="Gu Z."/>
            <person name="He J."/>
            <person name="Li F."/>
            <person name="Wang M."/>
        </authorList>
    </citation>
    <scope>NUCLEOTIDE SEQUENCE [LARGE SCALE GENOMIC DNA]</scope>
    <source>
        <strain evidence="3">ZL_2023a</strain>
    </source>
</reference>
<dbReference type="AlphaFoldDB" id="A0AAW0WFZ9"/>
<evidence type="ECO:0000313" key="3">
    <source>
        <dbReference type="EMBL" id="KAK8726289.1"/>
    </source>
</evidence>
<feature type="coiled-coil region" evidence="1">
    <location>
        <begin position="29"/>
        <end position="116"/>
    </location>
</feature>
<feature type="compositionally biased region" description="Basic and acidic residues" evidence="2">
    <location>
        <begin position="740"/>
        <end position="759"/>
    </location>
</feature>
<feature type="compositionally biased region" description="Low complexity" evidence="2">
    <location>
        <begin position="408"/>
        <end position="425"/>
    </location>
</feature>
<comment type="caution">
    <text evidence="3">The sequence shown here is derived from an EMBL/GenBank/DDBJ whole genome shotgun (WGS) entry which is preliminary data.</text>
</comment>
<feature type="region of interest" description="Disordered" evidence="2">
    <location>
        <begin position="657"/>
        <end position="768"/>
    </location>
</feature>
<name>A0AAW0WFZ9_CHEQU</name>
<protein>
    <submittedName>
        <fullName evidence="3">Uncharacterized protein</fullName>
    </submittedName>
</protein>
<evidence type="ECO:0000313" key="4">
    <source>
        <dbReference type="Proteomes" id="UP001445076"/>
    </source>
</evidence>
<sequence length="768" mass="86001">MKVVPHVLFQISVVMNEVGSKLDVILEGIRQSEDYLLQKKRKINQVEEKIALQCTVGAKVKKEISQLQEELKATKLQLYTLEEQLDTDLLLHHRFLHHIKLNDSELEDQLQSLESEEMSREEMVEDFVKKAAEFHNQVRLDNPQIPNRKKAIKQEHQHLHLEETRLLCEIKVLEDNKKEEESLEKTKQELQPLIHELQRFVNDWEPDLRNQLMLAHHERDQLMDPNSQPIKRLTSEISSRQEEGEYLNSALLAMQKERFELAMALRLKEMGLPLPRIEVAKTQIHPQQNQHSTITSQKQQCSYKSSGSSVSNAANTSGSASTSRNFSGAGSLDNDWSQLEDLDWSSLDADMPRLADTGVAKASKIGSTQSKDTSNGGSRKTLDAGSQFTDLSELESLDWNSLSANVPKSTDTSVIKVSKSSSTQSEGISIAGSRKTLGISGSHPRPTPSTPLTFTRNPPPSTPQTEVESCPKLPLHLLGHFRCVSRDKEESDETSGDESSAQKNPKVTQVSSAGRTVEASTSAAAKVSSAPYTQSVSATAGSYSSYLSKRSSLTVHAQKPTPSHQESVTAIDKNSNSGSASMMPPPENRSSDKSSGEVKSDVFDQSLDNIYSFAPGWASMSMSDTDGKTESKMQNDNTGKIYYKFKKTTFMSVQDFHEEKSSDSSRQLYQRRSSSYSQGEASHSNLYSSWSSWNHQPRPPHRYSFKQSDQQRSNFQQPTNSQGNFTKTTRAENHYSVSDKNSDGWHQGERKIRFSDHTELLGTPQDSN</sequence>
<dbReference type="EMBL" id="JARKIK010000079">
    <property type="protein sequence ID" value="KAK8726289.1"/>
    <property type="molecule type" value="Genomic_DNA"/>
</dbReference>
<feature type="compositionally biased region" description="Low complexity" evidence="2">
    <location>
        <begin position="305"/>
        <end position="323"/>
    </location>
</feature>
<feature type="compositionally biased region" description="Polar residues" evidence="2">
    <location>
        <begin position="531"/>
        <end position="541"/>
    </location>
</feature>
<feature type="compositionally biased region" description="Polar residues" evidence="2">
    <location>
        <begin position="560"/>
        <end position="580"/>
    </location>
</feature>